<feature type="transmembrane region" description="Helical" evidence="6">
    <location>
        <begin position="207"/>
        <end position="226"/>
    </location>
</feature>
<feature type="transmembrane region" description="Helical" evidence="6">
    <location>
        <begin position="113"/>
        <end position="133"/>
    </location>
</feature>
<dbReference type="EMBL" id="VRVR01000019">
    <property type="protein sequence ID" value="KAF0852735.1"/>
    <property type="molecule type" value="Genomic_DNA"/>
</dbReference>
<feature type="transmembrane region" description="Helical" evidence="6">
    <location>
        <begin position="58"/>
        <end position="76"/>
    </location>
</feature>
<protein>
    <submittedName>
        <fullName evidence="7">BAX inhibitor (BI)-1-like family protein</fullName>
    </submittedName>
</protein>
<feature type="transmembrane region" description="Helical" evidence="6">
    <location>
        <begin position="170"/>
        <end position="187"/>
    </location>
</feature>
<evidence type="ECO:0000256" key="3">
    <source>
        <dbReference type="ARBA" id="ARBA00022692"/>
    </source>
</evidence>
<proteinExistence type="inferred from homology"/>
<gene>
    <name evidence="7" type="ORF">ANDGO_00667</name>
</gene>
<dbReference type="Proteomes" id="UP000799049">
    <property type="component" value="Unassembled WGS sequence"/>
</dbReference>
<feature type="transmembrane region" description="Helical" evidence="6">
    <location>
        <begin position="140"/>
        <end position="164"/>
    </location>
</feature>
<feature type="transmembrane region" description="Helical" evidence="6">
    <location>
        <begin position="88"/>
        <end position="107"/>
    </location>
</feature>
<dbReference type="GO" id="GO:0016020">
    <property type="term" value="C:membrane"/>
    <property type="evidence" value="ECO:0007669"/>
    <property type="project" value="UniProtKB-SubCell"/>
</dbReference>
<organism evidence="7 8">
    <name type="scientific">Andalucia godoyi</name>
    <name type="common">Flagellate</name>
    <dbReference type="NCBI Taxonomy" id="505711"/>
    <lineage>
        <taxon>Eukaryota</taxon>
        <taxon>Discoba</taxon>
        <taxon>Jakobida</taxon>
        <taxon>Andalucina</taxon>
        <taxon>Andaluciidae</taxon>
        <taxon>Andalucia</taxon>
    </lineage>
</organism>
<reference evidence="7" key="1">
    <citation type="submission" date="2019-09" db="EMBL/GenBank/DDBJ databases">
        <title>The Mitochondrial Proteome of the Jakobid, Andalucia godoyi, a Protist With the Most Gene-Rich and Bacteria-Like Mitochondrial Genome.</title>
        <authorList>
            <person name="Gray M.W."/>
            <person name="Burger G."/>
            <person name="Derelle R."/>
            <person name="Klimes V."/>
            <person name="Leger M."/>
            <person name="Sarrasin M."/>
            <person name="Vlcek C."/>
            <person name="Roger A.J."/>
            <person name="Elias M."/>
            <person name="Lang B.F."/>
        </authorList>
    </citation>
    <scope>NUCLEOTIDE SEQUENCE</scope>
    <source>
        <strain evidence="7">And28</strain>
    </source>
</reference>
<evidence type="ECO:0000256" key="5">
    <source>
        <dbReference type="ARBA" id="ARBA00023136"/>
    </source>
</evidence>
<evidence type="ECO:0000313" key="7">
    <source>
        <dbReference type="EMBL" id="KAF0852735.1"/>
    </source>
</evidence>
<dbReference type="InterPro" id="IPR006214">
    <property type="entry name" value="Bax_inhibitor_1-related"/>
</dbReference>
<comment type="subcellular location">
    <subcellularLocation>
        <location evidence="1">Membrane</location>
        <topology evidence="1">Multi-pass membrane protein</topology>
    </subcellularLocation>
</comment>
<evidence type="ECO:0000256" key="2">
    <source>
        <dbReference type="ARBA" id="ARBA00010350"/>
    </source>
</evidence>
<comment type="similarity">
    <text evidence="2 6">Belongs to the BI1 family.</text>
</comment>
<evidence type="ECO:0000313" key="8">
    <source>
        <dbReference type="Proteomes" id="UP000799049"/>
    </source>
</evidence>
<dbReference type="PANTHER" id="PTHR23291:SF32">
    <property type="entry name" value="BAX INHIBITOR 1"/>
    <property type="match status" value="1"/>
</dbReference>
<accession>A0A8K0F2U4</accession>
<name>A0A8K0F2U4_ANDGO</name>
<keyword evidence="8" id="KW-1185">Reference proteome</keyword>
<keyword evidence="5 6" id="KW-0472">Membrane</keyword>
<evidence type="ECO:0000256" key="4">
    <source>
        <dbReference type="ARBA" id="ARBA00022989"/>
    </source>
</evidence>
<dbReference type="PANTHER" id="PTHR23291">
    <property type="entry name" value="BAX INHIBITOR-RELATED"/>
    <property type="match status" value="1"/>
</dbReference>
<dbReference type="Pfam" id="PF01027">
    <property type="entry name" value="Bax1-I"/>
    <property type="match status" value="1"/>
</dbReference>
<feature type="transmembrane region" description="Helical" evidence="6">
    <location>
        <begin position="33"/>
        <end position="52"/>
    </location>
</feature>
<evidence type="ECO:0000256" key="1">
    <source>
        <dbReference type="ARBA" id="ARBA00004141"/>
    </source>
</evidence>
<comment type="caution">
    <text evidence="7">The sequence shown here is derived from an EMBL/GenBank/DDBJ whole genome shotgun (WGS) entry which is preliminary data.</text>
</comment>
<dbReference type="OrthoDB" id="1277691at2759"/>
<evidence type="ECO:0000256" key="6">
    <source>
        <dbReference type="RuleBase" id="RU004379"/>
    </source>
</evidence>
<keyword evidence="3 6" id="KW-0812">Transmembrane</keyword>
<dbReference type="AlphaFoldDB" id="A0A8K0F2U4"/>
<sequence length="234" mass="25682">MPTVDSFFSSRGQVNWKAALSFSDLSPAVSAHIVRVFTFLAAMIGVAAAGVVAHSVLAIPSLFGTIGLFVSLMFFMTSQNESSRKMGALALAFSKGLVIAPLCEHALLVDPALITTAFLSCTVLFLSFALSAMYAQRRSYFFLSSLLASGLNMLLFMSLLSFFFHFEALFMLRIYGGLLLFAGYVLFDTQMMIEKACGGDYDVAGHAVDLFIDFVAIFVRILIILLKKEKKERR</sequence>
<keyword evidence="4 6" id="KW-1133">Transmembrane helix</keyword>